<name>A0A1G8CGZ5_ANETH</name>
<evidence type="ECO:0000313" key="2">
    <source>
        <dbReference type="Proteomes" id="UP000198956"/>
    </source>
</evidence>
<proteinExistence type="predicted"/>
<accession>A0A1G8CGZ5</accession>
<evidence type="ECO:0000313" key="1">
    <source>
        <dbReference type="EMBL" id="SDH44741.1"/>
    </source>
</evidence>
<dbReference type="AlphaFoldDB" id="A0A1G8CGZ5"/>
<protein>
    <submittedName>
        <fullName evidence="1">Uncharacterized protein</fullName>
    </submittedName>
</protein>
<organism evidence="1 2">
    <name type="scientific">Aneurinibacillus thermoaerophilus</name>
    <dbReference type="NCBI Taxonomy" id="143495"/>
    <lineage>
        <taxon>Bacteria</taxon>
        <taxon>Bacillati</taxon>
        <taxon>Bacillota</taxon>
        <taxon>Bacilli</taxon>
        <taxon>Bacillales</taxon>
        <taxon>Paenibacillaceae</taxon>
        <taxon>Aneurinibacillus group</taxon>
        <taxon>Aneurinibacillus</taxon>
    </lineage>
</organism>
<dbReference type="Proteomes" id="UP000198956">
    <property type="component" value="Unassembled WGS sequence"/>
</dbReference>
<sequence length="74" mass="8595">MISNFTEKHATLSETSLLRFICAYIEFIDLQEPVYKTGRPRIQLCVLVHNIGFYVSFATPLRGFSLFEEKAYTE</sequence>
<dbReference type="RefSeq" id="WP_091260826.1">
    <property type="nucleotide sequence ID" value="NZ_FNDE01000025.1"/>
</dbReference>
<reference evidence="1 2" key="1">
    <citation type="submission" date="2016-10" db="EMBL/GenBank/DDBJ databases">
        <authorList>
            <person name="de Groot N.N."/>
        </authorList>
    </citation>
    <scope>NUCLEOTIDE SEQUENCE [LARGE SCALE GENOMIC DNA]</scope>
    <source>
        <strain evidence="1 2">L 420-91</strain>
    </source>
</reference>
<gene>
    <name evidence="1" type="ORF">SAMN04489735_102549</name>
</gene>
<dbReference type="EMBL" id="FNDE01000025">
    <property type="protein sequence ID" value="SDH44741.1"/>
    <property type="molecule type" value="Genomic_DNA"/>
</dbReference>